<accession>A0A0G4M794</accession>
<proteinExistence type="predicted"/>
<organism evidence="2 3">
    <name type="scientific">Verticillium longisporum</name>
    <name type="common">Verticillium dahliae var. longisporum</name>
    <dbReference type="NCBI Taxonomy" id="100787"/>
    <lineage>
        <taxon>Eukaryota</taxon>
        <taxon>Fungi</taxon>
        <taxon>Dikarya</taxon>
        <taxon>Ascomycota</taxon>
        <taxon>Pezizomycotina</taxon>
        <taxon>Sordariomycetes</taxon>
        <taxon>Hypocreomycetidae</taxon>
        <taxon>Glomerellales</taxon>
        <taxon>Plectosphaerellaceae</taxon>
        <taxon>Verticillium</taxon>
    </lineage>
</organism>
<protein>
    <submittedName>
        <fullName evidence="2">Uncharacterized protein</fullName>
    </submittedName>
</protein>
<name>A0A0G4M794_VERLO</name>
<feature type="region of interest" description="Disordered" evidence="1">
    <location>
        <begin position="27"/>
        <end position="49"/>
    </location>
</feature>
<dbReference type="AlphaFoldDB" id="A0A0G4M794"/>
<dbReference type="Proteomes" id="UP000044602">
    <property type="component" value="Unassembled WGS sequence"/>
</dbReference>
<evidence type="ECO:0000256" key="1">
    <source>
        <dbReference type="SAM" id="MobiDB-lite"/>
    </source>
</evidence>
<evidence type="ECO:0000313" key="3">
    <source>
        <dbReference type="Proteomes" id="UP000044602"/>
    </source>
</evidence>
<reference evidence="2 3" key="1">
    <citation type="submission" date="2015-05" db="EMBL/GenBank/DDBJ databases">
        <authorList>
            <person name="Wang D.B."/>
            <person name="Wang M."/>
        </authorList>
    </citation>
    <scope>NUCLEOTIDE SEQUENCE [LARGE SCALE GENOMIC DNA]</scope>
    <source>
        <strain evidence="2">VL1</strain>
    </source>
</reference>
<dbReference type="EMBL" id="CVQH01021361">
    <property type="protein sequence ID" value="CRK30137.1"/>
    <property type="molecule type" value="Genomic_DNA"/>
</dbReference>
<evidence type="ECO:0000313" key="2">
    <source>
        <dbReference type="EMBL" id="CRK30137.1"/>
    </source>
</evidence>
<gene>
    <name evidence="2" type="ORF">BN1708_018449</name>
</gene>
<sequence length="121" mass="13223">MTVCRPLFGPPLAQALGGKRSLLKGRSKRACVRGSSQQPSLAGNFPTKTRPVVRLHPLSNQASRSQTTTECPGLCPVGRVKTHDFSAAKMTRPEKIEAEVVQCPCMHPYAVRWDSQLVRVA</sequence>
<keyword evidence="3" id="KW-1185">Reference proteome</keyword>